<gene>
    <name evidence="4" type="ORF">Izhevsk_103</name>
</gene>
<evidence type="ECO:0000259" key="3">
    <source>
        <dbReference type="PROSITE" id="PS50164"/>
    </source>
</evidence>
<dbReference type="GO" id="GO:0009380">
    <property type="term" value="C:excinuclease repair complex"/>
    <property type="evidence" value="ECO:0007669"/>
    <property type="project" value="TreeGrafter"/>
</dbReference>
<dbReference type="Gene3D" id="3.40.1440.10">
    <property type="entry name" value="GIY-YIG endonuclease"/>
    <property type="match status" value="1"/>
</dbReference>
<evidence type="ECO:0000256" key="1">
    <source>
        <dbReference type="ARBA" id="ARBA00001946"/>
    </source>
</evidence>
<keyword evidence="2" id="KW-0460">Magnesium</keyword>
<sequence>MTSKFYVYRFLDVLGAVLYIGRTNDLKRRLENEHFSKYGHLPKECYDKCATIEFMEFDSESEMKVYELYLINRYSPQYNVMENRNDNFTFSLKEDWTKVKNNDIINKKEYKIYSYIVMHSDVGKFRTTTTLIALAEGLKMKHKDKLWKLLESLQRKGYIYVQQFGMTLIISHTIKDLKFPKEECQ</sequence>
<accession>A0A6H0X642</accession>
<evidence type="ECO:0000256" key="2">
    <source>
        <dbReference type="ARBA" id="ARBA00022842"/>
    </source>
</evidence>
<dbReference type="InterPro" id="IPR035901">
    <property type="entry name" value="GIY-YIG_endonuc_sf"/>
</dbReference>
<feature type="domain" description="GIY-YIG" evidence="3">
    <location>
        <begin position="3"/>
        <end position="80"/>
    </location>
</feature>
<evidence type="ECO:0000313" key="5">
    <source>
        <dbReference type="Proteomes" id="UP000503405"/>
    </source>
</evidence>
<proteinExistence type="predicted"/>
<dbReference type="InterPro" id="IPR050066">
    <property type="entry name" value="UvrABC_protein_C"/>
</dbReference>
<dbReference type="Proteomes" id="UP000503405">
    <property type="component" value="Segment"/>
</dbReference>
<protein>
    <submittedName>
        <fullName evidence="4">Excinuclease</fullName>
    </submittedName>
</protein>
<organism evidence="4 5">
    <name type="scientific">Bacillus phage Izhevsk</name>
    <dbReference type="NCBI Taxonomy" id="2724322"/>
    <lineage>
        <taxon>Viruses</taxon>
        <taxon>Duplodnaviria</taxon>
        <taxon>Heunggongvirae</taxon>
        <taxon>Uroviricota</taxon>
        <taxon>Caudoviricetes</taxon>
        <taxon>Joanripponvirinae</taxon>
        <taxon>Tsamsavirus</taxon>
        <taxon>Tsamsavirus izhevsk</taxon>
    </lineage>
</organism>
<dbReference type="Pfam" id="PF01541">
    <property type="entry name" value="GIY-YIG"/>
    <property type="match status" value="1"/>
</dbReference>
<name>A0A6H0X642_9CAUD</name>
<dbReference type="EMBL" id="MT254578">
    <property type="protein sequence ID" value="QIW89784.1"/>
    <property type="molecule type" value="Genomic_DNA"/>
</dbReference>
<dbReference type="PROSITE" id="PS50164">
    <property type="entry name" value="GIY_YIG"/>
    <property type="match status" value="1"/>
</dbReference>
<keyword evidence="5" id="KW-1185">Reference proteome</keyword>
<dbReference type="GO" id="GO:0006974">
    <property type="term" value="P:DNA damage response"/>
    <property type="evidence" value="ECO:0007669"/>
    <property type="project" value="TreeGrafter"/>
</dbReference>
<dbReference type="PANTHER" id="PTHR30562:SF1">
    <property type="entry name" value="UVRABC SYSTEM PROTEIN C"/>
    <property type="match status" value="1"/>
</dbReference>
<dbReference type="SUPFAM" id="SSF82771">
    <property type="entry name" value="GIY-YIG endonuclease"/>
    <property type="match status" value="1"/>
</dbReference>
<evidence type="ECO:0000313" key="4">
    <source>
        <dbReference type="EMBL" id="QIW89784.1"/>
    </source>
</evidence>
<dbReference type="SMART" id="SM00465">
    <property type="entry name" value="GIYc"/>
    <property type="match status" value="1"/>
</dbReference>
<comment type="cofactor">
    <cofactor evidence="1">
        <name>Mg(2+)</name>
        <dbReference type="ChEBI" id="CHEBI:18420"/>
    </cofactor>
</comment>
<dbReference type="PANTHER" id="PTHR30562">
    <property type="entry name" value="UVRC/OXIDOREDUCTASE"/>
    <property type="match status" value="1"/>
</dbReference>
<dbReference type="InterPro" id="IPR000305">
    <property type="entry name" value="GIY-YIG_endonuc"/>
</dbReference>
<reference evidence="4 5" key="1">
    <citation type="submission" date="2020-03" db="EMBL/GenBank/DDBJ databases">
        <authorList>
            <person name="Skorynina A."/>
            <person name="Kazantseva O."/>
            <person name="Baycher S."/>
            <person name="Piligrimova E."/>
            <person name="Kuliabin V."/>
            <person name="Shadrin A."/>
        </authorList>
    </citation>
    <scope>NUCLEOTIDE SEQUENCE [LARGE SCALE GENOMIC DNA]</scope>
</reference>